<keyword evidence="13" id="KW-1185">Reference proteome</keyword>
<evidence type="ECO:0000256" key="8">
    <source>
        <dbReference type="ARBA" id="ARBA00023136"/>
    </source>
</evidence>
<organism evidence="12 13">
    <name type="scientific">Methylopila jiangsuensis</name>
    <dbReference type="NCBI Taxonomy" id="586230"/>
    <lineage>
        <taxon>Bacteria</taxon>
        <taxon>Pseudomonadati</taxon>
        <taxon>Pseudomonadota</taxon>
        <taxon>Alphaproteobacteria</taxon>
        <taxon>Hyphomicrobiales</taxon>
        <taxon>Methylopilaceae</taxon>
        <taxon>Methylopila</taxon>
    </lineage>
</organism>
<dbReference type="PANTHER" id="PTHR34820">
    <property type="entry name" value="INNER MEMBRANE PROTEIN YEBZ"/>
    <property type="match status" value="1"/>
</dbReference>
<reference evidence="12" key="1">
    <citation type="journal article" date="2014" name="Int. J. Syst. Evol. Microbiol.">
        <title>Complete genome sequence of Corynebacterium casei LMG S-19264T (=DSM 44701T), isolated from a smear-ripened cheese.</title>
        <authorList>
            <consortium name="US DOE Joint Genome Institute (JGI-PGF)"/>
            <person name="Walter F."/>
            <person name="Albersmeier A."/>
            <person name="Kalinowski J."/>
            <person name="Ruckert C."/>
        </authorList>
    </citation>
    <scope>NUCLEOTIDE SEQUENCE</scope>
    <source>
        <strain evidence="12">VKM B-2555</strain>
    </source>
</reference>
<dbReference type="InterPro" id="IPR008457">
    <property type="entry name" value="Cu-R_CopD_dom"/>
</dbReference>
<evidence type="ECO:0000313" key="12">
    <source>
        <dbReference type="EMBL" id="GLK77881.1"/>
    </source>
</evidence>
<evidence type="ECO:0000256" key="6">
    <source>
        <dbReference type="ARBA" id="ARBA00022989"/>
    </source>
</evidence>
<feature type="transmembrane region" description="Helical" evidence="9">
    <location>
        <begin position="321"/>
        <end position="344"/>
    </location>
</feature>
<evidence type="ECO:0000256" key="7">
    <source>
        <dbReference type="ARBA" id="ARBA00023008"/>
    </source>
</evidence>
<feature type="transmembrane region" description="Helical" evidence="9">
    <location>
        <begin position="225"/>
        <end position="245"/>
    </location>
</feature>
<proteinExistence type="predicted"/>
<keyword evidence="3 9" id="KW-0812">Transmembrane</keyword>
<dbReference type="InterPro" id="IPR006311">
    <property type="entry name" value="TAT_signal"/>
</dbReference>
<dbReference type="Pfam" id="PF05425">
    <property type="entry name" value="CopD"/>
    <property type="match status" value="1"/>
</dbReference>
<dbReference type="RefSeq" id="WP_271205712.1">
    <property type="nucleotide sequence ID" value="NZ_BSFK01000016.1"/>
</dbReference>
<dbReference type="InterPro" id="IPR014756">
    <property type="entry name" value="Ig_E-set"/>
</dbReference>
<evidence type="ECO:0000259" key="10">
    <source>
        <dbReference type="Pfam" id="PF04234"/>
    </source>
</evidence>
<dbReference type="SUPFAM" id="SSF81296">
    <property type="entry name" value="E set domains"/>
    <property type="match status" value="1"/>
</dbReference>
<dbReference type="Pfam" id="PF04234">
    <property type="entry name" value="CopC"/>
    <property type="match status" value="1"/>
</dbReference>
<evidence type="ECO:0000256" key="5">
    <source>
        <dbReference type="ARBA" id="ARBA00022729"/>
    </source>
</evidence>
<comment type="caution">
    <text evidence="12">The sequence shown here is derived from an EMBL/GenBank/DDBJ whole genome shotgun (WGS) entry which is preliminary data.</text>
</comment>
<dbReference type="Proteomes" id="UP001143364">
    <property type="component" value="Unassembled WGS sequence"/>
</dbReference>
<keyword evidence="8 9" id="KW-0472">Membrane</keyword>
<keyword evidence="6 9" id="KW-1133">Transmembrane helix</keyword>
<comment type="subcellular location">
    <subcellularLocation>
        <location evidence="1">Cell membrane</location>
        <topology evidence="1">Multi-pass membrane protein</topology>
    </subcellularLocation>
</comment>
<feature type="domain" description="Copper resistance protein D" evidence="11">
    <location>
        <begin position="309"/>
        <end position="408"/>
    </location>
</feature>
<keyword evidence="4" id="KW-0479">Metal-binding</keyword>
<evidence type="ECO:0000256" key="1">
    <source>
        <dbReference type="ARBA" id="ARBA00004651"/>
    </source>
</evidence>
<accession>A0A9W6JHT3</accession>
<dbReference type="GO" id="GO:0005886">
    <property type="term" value="C:plasma membrane"/>
    <property type="evidence" value="ECO:0007669"/>
    <property type="project" value="UniProtKB-SubCell"/>
</dbReference>
<dbReference type="Gene3D" id="2.60.40.1220">
    <property type="match status" value="1"/>
</dbReference>
<dbReference type="AlphaFoldDB" id="A0A9W6JHT3"/>
<keyword evidence="2" id="KW-1003">Cell membrane</keyword>
<feature type="transmembrane region" description="Helical" evidence="9">
    <location>
        <begin position="278"/>
        <end position="301"/>
    </location>
</feature>
<dbReference type="PROSITE" id="PS51318">
    <property type="entry name" value="TAT"/>
    <property type="match status" value="1"/>
</dbReference>
<protein>
    <submittedName>
        <fullName evidence="12">Copper resistance protein C</fullName>
    </submittedName>
</protein>
<evidence type="ECO:0000313" key="13">
    <source>
        <dbReference type="Proteomes" id="UP001143364"/>
    </source>
</evidence>
<reference evidence="12" key="2">
    <citation type="submission" date="2023-01" db="EMBL/GenBank/DDBJ databases">
        <authorList>
            <person name="Sun Q."/>
            <person name="Evtushenko L."/>
        </authorList>
    </citation>
    <scope>NUCLEOTIDE SEQUENCE</scope>
    <source>
        <strain evidence="12">VKM B-2555</strain>
    </source>
</reference>
<dbReference type="InterPro" id="IPR032694">
    <property type="entry name" value="CopC/D"/>
</dbReference>
<keyword evidence="5" id="KW-0732">Signal</keyword>
<evidence type="ECO:0000256" key="3">
    <source>
        <dbReference type="ARBA" id="ARBA00022692"/>
    </source>
</evidence>
<feature type="transmembrane region" description="Helical" evidence="9">
    <location>
        <begin position="350"/>
        <end position="367"/>
    </location>
</feature>
<keyword evidence="7" id="KW-0186">Copper</keyword>
<dbReference type="GO" id="GO:0005507">
    <property type="term" value="F:copper ion binding"/>
    <property type="evidence" value="ECO:0007669"/>
    <property type="project" value="InterPro"/>
</dbReference>
<feature type="transmembrane region" description="Helical" evidence="9">
    <location>
        <begin position="387"/>
        <end position="408"/>
    </location>
</feature>
<evidence type="ECO:0000256" key="9">
    <source>
        <dbReference type="SAM" id="Phobius"/>
    </source>
</evidence>
<gene>
    <name evidence="12" type="ORF">GCM10008171_31350</name>
</gene>
<evidence type="ECO:0000259" key="11">
    <source>
        <dbReference type="Pfam" id="PF05425"/>
    </source>
</evidence>
<dbReference type="GO" id="GO:0006825">
    <property type="term" value="P:copper ion transport"/>
    <property type="evidence" value="ECO:0007669"/>
    <property type="project" value="InterPro"/>
</dbReference>
<name>A0A9W6JHT3_9HYPH</name>
<dbReference type="PANTHER" id="PTHR34820:SF4">
    <property type="entry name" value="INNER MEMBRANE PROTEIN YEBZ"/>
    <property type="match status" value="1"/>
</dbReference>
<dbReference type="GO" id="GO:0042597">
    <property type="term" value="C:periplasmic space"/>
    <property type="evidence" value="ECO:0007669"/>
    <property type="project" value="InterPro"/>
</dbReference>
<feature type="transmembrane region" description="Helical" evidence="9">
    <location>
        <begin position="152"/>
        <end position="171"/>
    </location>
</feature>
<feature type="domain" description="CopC" evidence="10">
    <location>
        <begin position="33"/>
        <end position="123"/>
    </location>
</feature>
<dbReference type="InterPro" id="IPR007348">
    <property type="entry name" value="CopC_dom"/>
</dbReference>
<feature type="transmembrane region" description="Helical" evidence="9">
    <location>
        <begin position="183"/>
        <end position="205"/>
    </location>
</feature>
<dbReference type="GO" id="GO:0046688">
    <property type="term" value="P:response to copper ion"/>
    <property type="evidence" value="ECO:0007669"/>
    <property type="project" value="InterPro"/>
</dbReference>
<dbReference type="InterPro" id="IPR014755">
    <property type="entry name" value="Cu-Rt/internalin_Ig-like"/>
</dbReference>
<evidence type="ECO:0000256" key="4">
    <source>
        <dbReference type="ARBA" id="ARBA00022723"/>
    </source>
</evidence>
<feature type="transmembrane region" description="Helical" evidence="9">
    <location>
        <begin position="252"/>
        <end position="272"/>
    </location>
</feature>
<sequence>MTGRRRLTLIAVAVRAAAAFGLLAGMIGAAHAHAALIRADPADGAVLAQAPARLTLTFNEPVAPLALRLVGPDGAAQALQAQADGAKVTIGLPAPLAAGAHLLSWRVASEDGHPIGGTTSFAIGAGAASPQASPTAKTGDAALAGAIWAARAALWLALLFGAGAAFARVWLADGQGADRMVFGLAALGLVAAPLSLGLQGLDALGLPLDALLRPEVWAAGGATTYVRTALLAGLALLAAAGSLVVRGGSAAGLATLGLLGVGAALAASGHAATAAPRWATLPAVAAHGVAAAVWAGALLVLATRFSRPALARFSRAAPATVAALVLAGTPLAVIQLGSMAALWGSDYGRLLLAKLGLVGVLLALAGWNRFRLTEPALAGEPAAQRRLGRIALAEAALVAAILGVAAGWRFTPPPRTFAAVEAAPAQVTLAASGLEALVTVARPRVGGSPMTIALRKAGGAPLDPKAVTLVLSRADAGLEPIRRDAARTGDGAWEVAEAPLAVAGRWRLRLDLLIDDFTLTRLDGELVVAP</sequence>
<evidence type="ECO:0000256" key="2">
    <source>
        <dbReference type="ARBA" id="ARBA00022475"/>
    </source>
</evidence>
<dbReference type="EMBL" id="BSFK01000016">
    <property type="protein sequence ID" value="GLK77881.1"/>
    <property type="molecule type" value="Genomic_DNA"/>
</dbReference>